<sequence length="519" mass="54959">MLDILASNTVLVVFIVVALGAAFGAIPFGPLKFGAAGALFIGLLVGAVVPPSTSLLVLLQDLGLGIFVYMIGLEAGETFFQEIRKQLGLMLASVIAITAGAAAAVGLGELLGLLRGTAVGVFAGSLTSTPSLALAQEMTDPDNPAVGYSIGYPVGVTLAIVMVAVFINREWKARNDQLDPDDVELEQATVYVDREISAEQMRDIAGQQVRFVAMRRNRRWHVLDMERALEPGDRVRIFASRAALSEAIERLGSRMRHRRLTDPYLTVHRFTVSNRDIAGLTVGSLPLYRRFEARVTVIRRADDEILATPDTYLEMGDVVEVALPTSRVEELEEYFGDSVSSSSELDWVAAAGGLALGFALGLVEIPLPGGAAFSLGAAGGPLVVGLILGAVHRTGRVPWQLPRPANLTLRQFGLMLFLAAVGLNSGSAFASTVFTMVGLKSLLLAAAVSIVGCGVMMAAAWILGSSATRSSGAVAGLLGQPAVLSYATSRTTDNRVMTGYATTFAIALIYKIVVVPFMF</sequence>
<proteinExistence type="inferred from homology"/>
<dbReference type="Proteomes" id="UP001284901">
    <property type="component" value="Unassembled WGS sequence"/>
</dbReference>
<name>A0AAW9HK60_9ACTO</name>
<dbReference type="Pfam" id="PF06826">
    <property type="entry name" value="Asp-Al_Ex"/>
    <property type="match status" value="2"/>
</dbReference>
<gene>
    <name evidence="10" type="ORF">R6G74_00690</name>
    <name evidence="11" type="ORF">R6P33_01575</name>
</gene>
<dbReference type="EMBL" id="JAWNFY010000003">
    <property type="protein sequence ID" value="MDY5145712.1"/>
    <property type="molecule type" value="Genomic_DNA"/>
</dbReference>
<comment type="subcellular location">
    <subcellularLocation>
        <location evidence="1">Cell membrane</location>
        <topology evidence="1">Multi-pass membrane protein</topology>
    </subcellularLocation>
</comment>
<evidence type="ECO:0000256" key="4">
    <source>
        <dbReference type="ARBA" id="ARBA00022475"/>
    </source>
</evidence>
<evidence type="ECO:0000259" key="9">
    <source>
        <dbReference type="PROSITE" id="PS51202"/>
    </source>
</evidence>
<dbReference type="EMBL" id="JAWNFV010000001">
    <property type="protein sequence ID" value="MDY5139837.1"/>
    <property type="molecule type" value="Genomic_DNA"/>
</dbReference>
<dbReference type="Proteomes" id="UP001288320">
    <property type="component" value="Unassembled WGS sequence"/>
</dbReference>
<dbReference type="SUPFAM" id="SSF116726">
    <property type="entry name" value="TrkA C-terminal domain-like"/>
    <property type="match status" value="1"/>
</dbReference>
<evidence type="ECO:0000256" key="6">
    <source>
        <dbReference type="ARBA" id="ARBA00022989"/>
    </source>
</evidence>
<evidence type="ECO:0000256" key="8">
    <source>
        <dbReference type="SAM" id="Phobius"/>
    </source>
</evidence>
<feature type="domain" description="RCK C-terminal" evidence="9">
    <location>
        <begin position="253"/>
        <end position="337"/>
    </location>
</feature>
<feature type="transmembrane region" description="Helical" evidence="8">
    <location>
        <begin position="499"/>
        <end position="518"/>
    </location>
</feature>
<accession>A0AAW9HK60</accession>
<dbReference type="GO" id="GO:0006813">
    <property type="term" value="P:potassium ion transport"/>
    <property type="evidence" value="ECO:0007669"/>
    <property type="project" value="InterPro"/>
</dbReference>
<evidence type="ECO:0000313" key="12">
    <source>
        <dbReference type="Proteomes" id="UP001284901"/>
    </source>
</evidence>
<dbReference type="PANTHER" id="PTHR30445:SF3">
    <property type="entry name" value="TRANSPORT PROTEIN YIDE-RELATED"/>
    <property type="match status" value="1"/>
</dbReference>
<keyword evidence="12" id="KW-1185">Reference proteome</keyword>
<keyword evidence="7 8" id="KW-0472">Membrane</keyword>
<keyword evidence="6 8" id="KW-1133">Transmembrane helix</keyword>
<dbReference type="InterPro" id="IPR036721">
    <property type="entry name" value="RCK_C_sf"/>
</dbReference>
<dbReference type="NCBIfam" id="TIGR01625">
    <property type="entry name" value="YidE_YbjL_dupl"/>
    <property type="match status" value="2"/>
</dbReference>
<evidence type="ECO:0000313" key="13">
    <source>
        <dbReference type="Proteomes" id="UP001288320"/>
    </source>
</evidence>
<dbReference type="AlphaFoldDB" id="A0AAW9HK60"/>
<comment type="caution">
    <text evidence="10">The sequence shown here is derived from an EMBL/GenBank/DDBJ whole genome shotgun (WGS) entry which is preliminary data.</text>
</comment>
<organism evidence="10 13">
    <name type="scientific">Actinotignum timonense</name>
    <dbReference type="NCBI Taxonomy" id="1870995"/>
    <lineage>
        <taxon>Bacteria</taxon>
        <taxon>Bacillati</taxon>
        <taxon>Actinomycetota</taxon>
        <taxon>Actinomycetes</taxon>
        <taxon>Actinomycetales</taxon>
        <taxon>Actinomycetaceae</taxon>
        <taxon>Actinotignum</taxon>
    </lineage>
</organism>
<feature type="transmembrane region" description="Helical" evidence="8">
    <location>
        <begin position="347"/>
        <end position="365"/>
    </location>
</feature>
<evidence type="ECO:0000256" key="1">
    <source>
        <dbReference type="ARBA" id="ARBA00004651"/>
    </source>
</evidence>
<dbReference type="InterPro" id="IPR050144">
    <property type="entry name" value="AAE_transporter"/>
</dbReference>
<dbReference type="InterPro" id="IPR006037">
    <property type="entry name" value="RCK_C"/>
</dbReference>
<dbReference type="PANTHER" id="PTHR30445">
    <property type="entry name" value="K(+)_H(+) ANTIPORTER SUBUNIT KHTT"/>
    <property type="match status" value="1"/>
</dbReference>
<feature type="transmembrane region" description="Helical" evidence="8">
    <location>
        <begin position="145"/>
        <end position="167"/>
    </location>
</feature>
<keyword evidence="4" id="KW-1003">Cell membrane</keyword>
<feature type="transmembrane region" description="Helical" evidence="8">
    <location>
        <begin position="371"/>
        <end position="391"/>
    </location>
</feature>
<protein>
    <submittedName>
        <fullName evidence="10">TrkA C-terminal domain-containing protein</fullName>
    </submittedName>
</protein>
<evidence type="ECO:0000256" key="2">
    <source>
        <dbReference type="ARBA" id="ARBA00009854"/>
    </source>
</evidence>
<feature type="transmembrane region" description="Helical" evidence="8">
    <location>
        <begin position="33"/>
        <end position="49"/>
    </location>
</feature>
<dbReference type="RefSeq" id="WP_087071007.1">
    <property type="nucleotide sequence ID" value="NZ_CAUPFC010000001.1"/>
</dbReference>
<feature type="transmembrane region" description="Helical" evidence="8">
    <location>
        <begin position="87"/>
        <end position="107"/>
    </location>
</feature>
<dbReference type="GeneID" id="92813890"/>
<dbReference type="InterPro" id="IPR006512">
    <property type="entry name" value="YidE_YbjL"/>
</dbReference>
<feature type="transmembrane region" description="Helical" evidence="8">
    <location>
        <begin position="442"/>
        <end position="463"/>
    </location>
</feature>
<feature type="transmembrane region" description="Helical" evidence="8">
    <location>
        <begin position="412"/>
        <end position="436"/>
    </location>
</feature>
<keyword evidence="3" id="KW-0813">Transport</keyword>
<comment type="similarity">
    <text evidence="2">Belongs to the AAE transporter (TC 2.A.81) family.</text>
</comment>
<evidence type="ECO:0000256" key="5">
    <source>
        <dbReference type="ARBA" id="ARBA00022692"/>
    </source>
</evidence>
<dbReference type="Pfam" id="PF02080">
    <property type="entry name" value="TrkA_C"/>
    <property type="match status" value="1"/>
</dbReference>
<evidence type="ECO:0000256" key="7">
    <source>
        <dbReference type="ARBA" id="ARBA00023136"/>
    </source>
</evidence>
<dbReference type="Gene3D" id="3.30.70.1450">
    <property type="entry name" value="Regulator of K+ conductance, C-terminal domain"/>
    <property type="match status" value="1"/>
</dbReference>
<evidence type="ECO:0000256" key="3">
    <source>
        <dbReference type="ARBA" id="ARBA00022448"/>
    </source>
</evidence>
<dbReference type="GO" id="GO:0005886">
    <property type="term" value="C:plasma membrane"/>
    <property type="evidence" value="ECO:0007669"/>
    <property type="project" value="UniProtKB-SubCell"/>
</dbReference>
<dbReference type="GO" id="GO:0008324">
    <property type="term" value="F:monoatomic cation transmembrane transporter activity"/>
    <property type="evidence" value="ECO:0007669"/>
    <property type="project" value="InterPro"/>
</dbReference>
<dbReference type="PROSITE" id="PS51202">
    <property type="entry name" value="RCK_C"/>
    <property type="match status" value="1"/>
</dbReference>
<evidence type="ECO:0000313" key="10">
    <source>
        <dbReference type="EMBL" id="MDY5139837.1"/>
    </source>
</evidence>
<reference evidence="10 12" key="1">
    <citation type="submission" date="2023-10" db="EMBL/GenBank/DDBJ databases">
        <title>Whole Genome based description of the genera Actinobaculum and Actinotignum reveals a complex phylogenetic relationship within the species included in the genus Actinotignum.</title>
        <authorList>
            <person name="Jensen C.S."/>
            <person name="Dargis R."/>
            <person name="Kemp M."/>
            <person name="Christensen J.J."/>
        </authorList>
    </citation>
    <scope>NUCLEOTIDE SEQUENCE</scope>
    <source>
        <strain evidence="11 12">SLA_B089</strain>
        <strain evidence="10">SLA_B245</strain>
    </source>
</reference>
<feature type="transmembrane region" description="Helical" evidence="8">
    <location>
        <begin position="6"/>
        <end position="26"/>
    </location>
</feature>
<keyword evidence="5 8" id="KW-0812">Transmembrane</keyword>
<evidence type="ECO:0000313" key="11">
    <source>
        <dbReference type="EMBL" id="MDY5145712.1"/>
    </source>
</evidence>